<proteinExistence type="predicted"/>
<gene>
    <name evidence="1" type="ORF">B0T10DRAFT_605950</name>
</gene>
<keyword evidence="2" id="KW-1185">Reference proteome</keyword>
<comment type="caution">
    <text evidence="1">The sequence shown here is derived from an EMBL/GenBank/DDBJ whole genome shotgun (WGS) entry which is preliminary data.</text>
</comment>
<name>A0A9P8W858_9HYPO</name>
<evidence type="ECO:0000313" key="1">
    <source>
        <dbReference type="EMBL" id="KAH6890459.1"/>
    </source>
</evidence>
<evidence type="ECO:0000313" key="2">
    <source>
        <dbReference type="Proteomes" id="UP000777438"/>
    </source>
</evidence>
<accession>A0A9P8W858</accession>
<sequence length="619" mass="68913">MPMTTMAGLSTTRLTEPPNHLALHSPCGICAGAVVAGDTIVGLLGNEDSSGLDSHTPAVQLPQWGDNDFPRTNDRLLCNQVNCAICYEGPETATLHAECFGRFRQLCTADDGLDRLWRTAAWRRPWRDANVGVLEDKVHFSHEALAPVATECGLKLLASMPHEIVRLVRGRSPRAPFWRVVAASELAMRLSLPLDAVSSGEPRSFAARDIVSWERGGELKVSEGGLKHLKIRVTIDSCGLQKFETLEDSEMCYSPRRYDHLAYAVIEQSHFSRVMAQYQDGQLRLRLQPGQYHFDIWDTPAPPCFDAPTSPHEVQCVYTPLMALPTRLATIDLTTVTGLTFFMNEGGATMDIHGHTAEKPFASIPHDMPESEFEEYGHWIYVPLPPEDEVLAFATRGYKWPPPGQPSFLLRTKLAGDIAFGPWFPPSSQPTQVSETPNMIIYGRSGALNGEATGMGFSPRTAAGIDDVFPRRSYSFVPEAMPTEFGDESRECYFSCAPLSGAKRATVFWRTGLRVCRGILLEYEKGAQRTVGDVRLGADASDAYEDGPRRMCTKMVPYDMPRWQWQTQALGYEVVFSREEECEARHARSGWVCHDMEGVLNFWFSMRENYIEVVGTAGG</sequence>
<organism evidence="1 2">
    <name type="scientific">Thelonectria olida</name>
    <dbReference type="NCBI Taxonomy" id="1576542"/>
    <lineage>
        <taxon>Eukaryota</taxon>
        <taxon>Fungi</taxon>
        <taxon>Dikarya</taxon>
        <taxon>Ascomycota</taxon>
        <taxon>Pezizomycotina</taxon>
        <taxon>Sordariomycetes</taxon>
        <taxon>Hypocreomycetidae</taxon>
        <taxon>Hypocreales</taxon>
        <taxon>Nectriaceae</taxon>
        <taxon>Thelonectria</taxon>
    </lineage>
</organism>
<protein>
    <submittedName>
        <fullName evidence="1">Uncharacterized protein</fullName>
    </submittedName>
</protein>
<dbReference type="Proteomes" id="UP000777438">
    <property type="component" value="Unassembled WGS sequence"/>
</dbReference>
<dbReference type="AlphaFoldDB" id="A0A9P8W858"/>
<reference evidence="1 2" key="1">
    <citation type="journal article" date="2021" name="Nat. Commun.">
        <title>Genetic determinants of endophytism in the Arabidopsis root mycobiome.</title>
        <authorList>
            <person name="Mesny F."/>
            <person name="Miyauchi S."/>
            <person name="Thiergart T."/>
            <person name="Pickel B."/>
            <person name="Atanasova L."/>
            <person name="Karlsson M."/>
            <person name="Huettel B."/>
            <person name="Barry K.W."/>
            <person name="Haridas S."/>
            <person name="Chen C."/>
            <person name="Bauer D."/>
            <person name="Andreopoulos W."/>
            <person name="Pangilinan J."/>
            <person name="LaButti K."/>
            <person name="Riley R."/>
            <person name="Lipzen A."/>
            <person name="Clum A."/>
            <person name="Drula E."/>
            <person name="Henrissat B."/>
            <person name="Kohler A."/>
            <person name="Grigoriev I.V."/>
            <person name="Martin F.M."/>
            <person name="Hacquard S."/>
        </authorList>
    </citation>
    <scope>NUCLEOTIDE SEQUENCE [LARGE SCALE GENOMIC DNA]</scope>
    <source>
        <strain evidence="1 2">MPI-CAGE-CH-0241</strain>
    </source>
</reference>
<dbReference type="EMBL" id="JAGPYM010000009">
    <property type="protein sequence ID" value="KAH6890459.1"/>
    <property type="molecule type" value="Genomic_DNA"/>
</dbReference>
<dbReference type="OrthoDB" id="4763081at2759"/>